<name>A0A5B0DRH7_9HYPH</name>
<dbReference type="GO" id="GO:0005524">
    <property type="term" value="F:ATP binding"/>
    <property type="evidence" value="ECO:0007669"/>
    <property type="project" value="UniProtKB-KW"/>
</dbReference>
<dbReference type="InterPro" id="IPR004399">
    <property type="entry name" value="HMP/HMP-P_kinase_dom"/>
</dbReference>
<dbReference type="Pfam" id="PF08543">
    <property type="entry name" value="Phos_pyr_kin"/>
    <property type="match status" value="1"/>
</dbReference>
<dbReference type="Proteomes" id="UP000324738">
    <property type="component" value="Unassembled WGS sequence"/>
</dbReference>
<evidence type="ECO:0000259" key="7">
    <source>
        <dbReference type="Pfam" id="PF08543"/>
    </source>
</evidence>
<evidence type="ECO:0000256" key="3">
    <source>
        <dbReference type="ARBA" id="ARBA00022679"/>
    </source>
</evidence>
<dbReference type="GO" id="GO:0008902">
    <property type="term" value="F:hydroxymethylpyrimidine kinase activity"/>
    <property type="evidence" value="ECO:0007669"/>
    <property type="project" value="UniProtKB-EC"/>
</dbReference>
<dbReference type="FunFam" id="3.40.1190.20:FF:000003">
    <property type="entry name" value="Phosphomethylpyrimidine kinase ThiD"/>
    <property type="match status" value="1"/>
</dbReference>
<keyword evidence="5 8" id="KW-0418">Kinase</keyword>
<dbReference type="UniPathway" id="UPA00060">
    <property type="reaction ID" value="UER00138"/>
</dbReference>
<dbReference type="SUPFAM" id="SSF53613">
    <property type="entry name" value="Ribokinase-like"/>
    <property type="match status" value="1"/>
</dbReference>
<sequence>MTFIALTIAGSDSSGGAGIQADLKTFSAMEVYGASVITAITAQNTLSVKAIENVSPAMIAAQIDMVLNDLDVKSIKIGMVSCKDSIVAIADRLEAHRRRIILDPVMVATSGDKLLEDRAITALMTRLLPLADLVTPNIAEAALLSGMPRAKSFAEMEEQASIILHYGPRAVLMKGGHSAEKDSTDILFTAGGQPRFYSAPRLDTKNNHGTGCSLSAAIAAQVAIGEDMPEAVATAKAYLHGALEAADQLRIGSGNGPVHHFYKWWPA</sequence>
<evidence type="ECO:0000256" key="4">
    <source>
        <dbReference type="ARBA" id="ARBA00022741"/>
    </source>
</evidence>
<dbReference type="PANTHER" id="PTHR20858">
    <property type="entry name" value="PHOSPHOMETHYLPYRIMIDINE KINASE"/>
    <property type="match status" value="1"/>
</dbReference>
<keyword evidence="4" id="KW-0547">Nucleotide-binding</keyword>
<dbReference type="CDD" id="cd01169">
    <property type="entry name" value="HMPP_kinase"/>
    <property type="match status" value="1"/>
</dbReference>
<dbReference type="GO" id="GO:0005829">
    <property type="term" value="C:cytosol"/>
    <property type="evidence" value="ECO:0007669"/>
    <property type="project" value="TreeGrafter"/>
</dbReference>
<comment type="caution">
    <text evidence="8">The sequence shown here is derived from an EMBL/GenBank/DDBJ whole genome shotgun (WGS) entry which is preliminary data.</text>
</comment>
<evidence type="ECO:0000313" key="9">
    <source>
        <dbReference type="Proteomes" id="UP000324738"/>
    </source>
</evidence>
<dbReference type="GO" id="GO:0009229">
    <property type="term" value="P:thiamine diphosphate biosynthetic process"/>
    <property type="evidence" value="ECO:0007669"/>
    <property type="project" value="UniProtKB-UniPathway"/>
</dbReference>
<dbReference type="OrthoDB" id="9810880at2"/>
<protein>
    <recommendedName>
        <fullName evidence="2">hydroxymethylpyrimidine kinase</fullName>
        <ecNumber evidence="2">2.7.1.49</ecNumber>
    </recommendedName>
</protein>
<dbReference type="EMBL" id="VTWH01000006">
    <property type="protein sequence ID" value="KAA0968150.1"/>
    <property type="molecule type" value="Genomic_DNA"/>
</dbReference>
<dbReference type="PANTHER" id="PTHR20858:SF17">
    <property type="entry name" value="HYDROXYMETHYLPYRIMIDINE_PHOSPHOMETHYLPYRIMIDINE KINASE THI20-RELATED"/>
    <property type="match status" value="1"/>
</dbReference>
<accession>A0A5B0DRH7</accession>
<feature type="domain" description="Pyridoxamine kinase/Phosphomethylpyrimidine kinase" evidence="7">
    <location>
        <begin position="12"/>
        <end position="259"/>
    </location>
</feature>
<proteinExistence type="predicted"/>
<evidence type="ECO:0000256" key="1">
    <source>
        <dbReference type="ARBA" id="ARBA00004948"/>
    </source>
</evidence>
<keyword evidence="9" id="KW-1185">Reference proteome</keyword>
<evidence type="ECO:0000313" key="8">
    <source>
        <dbReference type="EMBL" id="KAA0968150.1"/>
    </source>
</evidence>
<dbReference type="RefSeq" id="WP_149301668.1">
    <property type="nucleotide sequence ID" value="NZ_VTWH01000006.1"/>
</dbReference>
<keyword evidence="6" id="KW-0067">ATP-binding</keyword>
<dbReference type="GO" id="GO:0009228">
    <property type="term" value="P:thiamine biosynthetic process"/>
    <property type="evidence" value="ECO:0007669"/>
    <property type="project" value="InterPro"/>
</dbReference>
<gene>
    <name evidence="8" type="primary">thiD</name>
    <name evidence="8" type="ORF">FPY71_17630</name>
</gene>
<dbReference type="AlphaFoldDB" id="A0A5B0DRH7"/>
<dbReference type="NCBIfam" id="TIGR00097">
    <property type="entry name" value="HMP-P_kinase"/>
    <property type="match status" value="1"/>
</dbReference>
<keyword evidence="3 8" id="KW-0808">Transferase</keyword>
<comment type="pathway">
    <text evidence="1">Cofactor biosynthesis; thiamine diphosphate biosynthesis.</text>
</comment>
<dbReference type="InterPro" id="IPR013749">
    <property type="entry name" value="PM/HMP-P_kinase-1"/>
</dbReference>
<organism evidence="8 9">
    <name type="scientific">Aureimonas fodinaquatilis</name>
    <dbReference type="NCBI Taxonomy" id="2565783"/>
    <lineage>
        <taxon>Bacteria</taxon>
        <taxon>Pseudomonadati</taxon>
        <taxon>Pseudomonadota</taxon>
        <taxon>Alphaproteobacteria</taxon>
        <taxon>Hyphomicrobiales</taxon>
        <taxon>Aurantimonadaceae</taxon>
        <taxon>Aureimonas</taxon>
    </lineage>
</organism>
<dbReference type="InterPro" id="IPR029056">
    <property type="entry name" value="Ribokinase-like"/>
</dbReference>
<evidence type="ECO:0000256" key="2">
    <source>
        <dbReference type="ARBA" id="ARBA00012135"/>
    </source>
</evidence>
<dbReference type="Gene3D" id="3.40.1190.20">
    <property type="match status" value="1"/>
</dbReference>
<dbReference type="GO" id="GO:0008972">
    <property type="term" value="F:phosphomethylpyrimidine kinase activity"/>
    <property type="evidence" value="ECO:0007669"/>
    <property type="project" value="InterPro"/>
</dbReference>
<evidence type="ECO:0000256" key="5">
    <source>
        <dbReference type="ARBA" id="ARBA00022777"/>
    </source>
</evidence>
<reference evidence="8 9" key="1">
    <citation type="submission" date="2019-08" db="EMBL/GenBank/DDBJ databases">
        <title>Aureimonas fodiniaquatilis sp. nov., isolated from a coal mine wastewater.</title>
        <authorList>
            <person name="Kim W."/>
        </authorList>
    </citation>
    <scope>NUCLEOTIDE SEQUENCE [LARGE SCALE GENOMIC DNA]</scope>
    <source>
        <strain evidence="8 9">CAU 1482</strain>
    </source>
</reference>
<dbReference type="EC" id="2.7.1.49" evidence="2"/>
<evidence type="ECO:0000256" key="6">
    <source>
        <dbReference type="ARBA" id="ARBA00022840"/>
    </source>
</evidence>